<dbReference type="InterPro" id="IPR019734">
    <property type="entry name" value="TPR_rpt"/>
</dbReference>
<name>A0ABR6X5I6_9BURK</name>
<evidence type="ECO:0000256" key="3">
    <source>
        <dbReference type="SAM" id="MobiDB-lite"/>
    </source>
</evidence>
<proteinExistence type="predicted"/>
<comment type="caution">
    <text evidence="5">The sequence shown here is derived from an EMBL/GenBank/DDBJ whole genome shotgun (WGS) entry which is preliminary data.</text>
</comment>
<keyword evidence="4" id="KW-1133">Transmembrane helix</keyword>
<keyword evidence="4" id="KW-0472">Membrane</keyword>
<evidence type="ECO:0000256" key="1">
    <source>
        <dbReference type="ARBA" id="ARBA00022737"/>
    </source>
</evidence>
<dbReference type="EMBL" id="JACOFW010000014">
    <property type="protein sequence ID" value="MBC3808204.1"/>
    <property type="molecule type" value="Genomic_DNA"/>
</dbReference>
<gene>
    <name evidence="5" type="ORF">H8K52_12700</name>
</gene>
<dbReference type="SUPFAM" id="SSF48452">
    <property type="entry name" value="TPR-like"/>
    <property type="match status" value="1"/>
</dbReference>
<dbReference type="RefSeq" id="WP_186923283.1">
    <property type="nucleotide sequence ID" value="NZ_JACOFW010000014.1"/>
</dbReference>
<feature type="region of interest" description="Disordered" evidence="3">
    <location>
        <begin position="225"/>
        <end position="319"/>
    </location>
</feature>
<dbReference type="InterPro" id="IPR050498">
    <property type="entry name" value="Ycf3"/>
</dbReference>
<protein>
    <submittedName>
        <fullName evidence="5">Tetratricopeptide repeat protein</fullName>
    </submittedName>
</protein>
<organism evidence="5 6">
    <name type="scientific">Undibacterium seohonense</name>
    <dbReference type="NCBI Taxonomy" id="1344950"/>
    <lineage>
        <taxon>Bacteria</taxon>
        <taxon>Pseudomonadati</taxon>
        <taxon>Pseudomonadota</taxon>
        <taxon>Betaproteobacteria</taxon>
        <taxon>Burkholderiales</taxon>
        <taxon>Oxalobacteraceae</taxon>
        <taxon>Undibacterium</taxon>
    </lineage>
</organism>
<dbReference type="Pfam" id="PF13432">
    <property type="entry name" value="TPR_16"/>
    <property type="match status" value="2"/>
</dbReference>
<dbReference type="Gene3D" id="1.25.40.10">
    <property type="entry name" value="Tetratricopeptide repeat domain"/>
    <property type="match status" value="2"/>
</dbReference>
<sequence>MSLLMQALKKAEQTKQKQQSDAVLSLSPTDMHAEPLLHTKAEADDHALLANKPEQAETFLLLDDNAETASITVDPIPAFSQPIDAVLANQFISTPAPVTPDIKETLNKPDNNPIPEERVTRPRIDIDQVKANINANIDANKTQAAEQQKAKSVFSSKSPQVKHRRMWIIAISGVAFLMLTGFAYVFWQSSQIENRYSQIALIPANPVPPAPPVVAVTATTAASTATVSETSTVPVNTNNPPVVPATPSSNSTLAKGMDNKLDTNQAIAKNADNRRPSTSSNATNSDGQARSDAANISNKTGTQQSQLAKDAQGIQIRKGSSDAQIHPALSNAYQAFLAGDSAKAEQQYQIVLSQEANNRDALIGLAAIALNQRNAEKAGAYYGKLLERDPNDPDAIAGLTSLQQGDPVQSESRLKKALNQHPNAGAILFALGNLYAQQTRWSDAQQSYFRAYTTQTSNADYAYNLAISLDRLNQIKLAKEYYQRALDAGQSGPGNFNRSSVQKRIAELDKAVNDIQ</sequence>
<dbReference type="Proteomes" id="UP000648257">
    <property type="component" value="Unassembled WGS sequence"/>
</dbReference>
<accession>A0ABR6X5I6</accession>
<feature type="compositionally biased region" description="Low complexity" evidence="3">
    <location>
        <begin position="225"/>
        <end position="252"/>
    </location>
</feature>
<keyword evidence="2" id="KW-0802">TPR repeat</keyword>
<evidence type="ECO:0000313" key="6">
    <source>
        <dbReference type="Proteomes" id="UP000648257"/>
    </source>
</evidence>
<keyword evidence="4" id="KW-0812">Transmembrane</keyword>
<feature type="transmembrane region" description="Helical" evidence="4">
    <location>
        <begin position="166"/>
        <end position="187"/>
    </location>
</feature>
<keyword evidence="6" id="KW-1185">Reference proteome</keyword>
<evidence type="ECO:0000256" key="2">
    <source>
        <dbReference type="ARBA" id="ARBA00022803"/>
    </source>
</evidence>
<dbReference type="InterPro" id="IPR011990">
    <property type="entry name" value="TPR-like_helical_dom_sf"/>
</dbReference>
<dbReference type="PANTHER" id="PTHR44858:SF1">
    <property type="entry name" value="UDP-N-ACETYLGLUCOSAMINE--PEPTIDE N-ACETYLGLUCOSAMINYLTRANSFERASE SPINDLY-RELATED"/>
    <property type="match status" value="1"/>
</dbReference>
<dbReference type="PANTHER" id="PTHR44858">
    <property type="entry name" value="TETRATRICOPEPTIDE REPEAT PROTEIN 6"/>
    <property type="match status" value="1"/>
</dbReference>
<evidence type="ECO:0000313" key="5">
    <source>
        <dbReference type="EMBL" id="MBC3808204.1"/>
    </source>
</evidence>
<evidence type="ECO:0000256" key="4">
    <source>
        <dbReference type="SAM" id="Phobius"/>
    </source>
</evidence>
<keyword evidence="1" id="KW-0677">Repeat</keyword>
<dbReference type="SMART" id="SM00028">
    <property type="entry name" value="TPR"/>
    <property type="match status" value="3"/>
</dbReference>
<reference evidence="5 6" key="1">
    <citation type="submission" date="2020-08" db="EMBL/GenBank/DDBJ databases">
        <title>Novel species isolated from subtropical streams in China.</title>
        <authorList>
            <person name="Lu H."/>
        </authorList>
    </citation>
    <scope>NUCLEOTIDE SEQUENCE [LARGE SCALE GENOMIC DNA]</scope>
    <source>
        <strain evidence="5 6">KACC 16656</strain>
    </source>
</reference>
<feature type="compositionally biased region" description="Polar residues" evidence="3">
    <location>
        <begin position="276"/>
        <end position="307"/>
    </location>
</feature>